<keyword evidence="6 9" id="KW-1133">Transmembrane helix</keyword>
<dbReference type="InterPro" id="IPR013083">
    <property type="entry name" value="Znf_RING/FYVE/PHD"/>
</dbReference>
<dbReference type="Pfam" id="PF02225">
    <property type="entry name" value="PA"/>
    <property type="match status" value="1"/>
</dbReference>
<evidence type="ECO:0000259" key="11">
    <source>
        <dbReference type="PROSITE" id="PS50089"/>
    </source>
</evidence>
<dbReference type="Gene3D" id="3.50.30.30">
    <property type="match status" value="1"/>
</dbReference>
<dbReference type="Proteomes" id="UP000078561">
    <property type="component" value="Unassembled WGS sequence"/>
</dbReference>
<evidence type="ECO:0000313" key="13">
    <source>
        <dbReference type="Proteomes" id="UP000078561"/>
    </source>
</evidence>
<dbReference type="SUPFAM" id="SSF57850">
    <property type="entry name" value="RING/U-box"/>
    <property type="match status" value="1"/>
</dbReference>
<dbReference type="PROSITE" id="PS50089">
    <property type="entry name" value="ZF_RING_2"/>
    <property type="match status" value="1"/>
</dbReference>
<protein>
    <recommendedName>
        <fullName evidence="11">RING-type domain-containing protein</fullName>
    </recommendedName>
</protein>
<feature type="signal peptide" evidence="10">
    <location>
        <begin position="1"/>
        <end position="22"/>
    </location>
</feature>
<keyword evidence="5" id="KW-0862">Zinc</keyword>
<dbReference type="InterPro" id="IPR046450">
    <property type="entry name" value="PA_dom_sf"/>
</dbReference>
<evidence type="ECO:0000256" key="4">
    <source>
        <dbReference type="ARBA" id="ARBA00022771"/>
    </source>
</evidence>
<dbReference type="CDD" id="cd16454">
    <property type="entry name" value="RING-H2_PA-TM-RING"/>
    <property type="match status" value="1"/>
</dbReference>
<feature type="chain" id="PRO_5007843567" description="RING-type domain-containing protein" evidence="10">
    <location>
        <begin position="23"/>
        <end position="411"/>
    </location>
</feature>
<evidence type="ECO:0000313" key="12">
    <source>
        <dbReference type="EMBL" id="SAL99453.1"/>
    </source>
</evidence>
<evidence type="ECO:0000256" key="6">
    <source>
        <dbReference type="ARBA" id="ARBA00022989"/>
    </source>
</evidence>
<evidence type="ECO:0000256" key="1">
    <source>
        <dbReference type="ARBA" id="ARBA00004370"/>
    </source>
</evidence>
<keyword evidence="7 9" id="KW-0472">Membrane</keyword>
<dbReference type="GO" id="GO:0008270">
    <property type="term" value="F:zinc ion binding"/>
    <property type="evidence" value="ECO:0007669"/>
    <property type="project" value="UniProtKB-KW"/>
</dbReference>
<dbReference type="OMA" id="MWRMARE"/>
<dbReference type="InParanoid" id="A0A163JHN8"/>
<evidence type="ECO:0000256" key="3">
    <source>
        <dbReference type="ARBA" id="ARBA00022723"/>
    </source>
</evidence>
<dbReference type="GO" id="GO:0005634">
    <property type="term" value="C:nucleus"/>
    <property type="evidence" value="ECO:0007669"/>
    <property type="project" value="TreeGrafter"/>
</dbReference>
<dbReference type="GO" id="GO:0061630">
    <property type="term" value="F:ubiquitin protein ligase activity"/>
    <property type="evidence" value="ECO:0007669"/>
    <property type="project" value="TreeGrafter"/>
</dbReference>
<dbReference type="GO" id="GO:0016020">
    <property type="term" value="C:membrane"/>
    <property type="evidence" value="ECO:0007669"/>
    <property type="project" value="UniProtKB-SubCell"/>
</dbReference>
<dbReference type="PANTHER" id="PTHR45931:SF3">
    <property type="entry name" value="RING ZINC FINGER-CONTAINING PROTEIN"/>
    <property type="match status" value="1"/>
</dbReference>
<dbReference type="SMART" id="SM00184">
    <property type="entry name" value="RING"/>
    <property type="match status" value="1"/>
</dbReference>
<dbReference type="EMBL" id="LT552697">
    <property type="protein sequence ID" value="SAL99453.1"/>
    <property type="molecule type" value="Genomic_DNA"/>
</dbReference>
<keyword evidence="2 9" id="KW-0812">Transmembrane</keyword>
<reference evidence="12" key="1">
    <citation type="submission" date="2016-04" db="EMBL/GenBank/DDBJ databases">
        <authorList>
            <person name="Evans L.H."/>
            <person name="Alamgir A."/>
            <person name="Owens N."/>
            <person name="Weber N.D."/>
            <person name="Virtaneva K."/>
            <person name="Barbian K."/>
            <person name="Babar A."/>
            <person name="Rosenke K."/>
        </authorList>
    </citation>
    <scope>NUCLEOTIDE SEQUENCE [LARGE SCALE GENOMIC DNA]</scope>
    <source>
        <strain evidence="12">CBS 101.48</strain>
    </source>
</reference>
<dbReference type="AlphaFoldDB" id="A0A163JHN8"/>
<evidence type="ECO:0000256" key="10">
    <source>
        <dbReference type="SAM" id="SignalP"/>
    </source>
</evidence>
<dbReference type="InterPro" id="IPR001841">
    <property type="entry name" value="Znf_RING"/>
</dbReference>
<evidence type="ECO:0000256" key="5">
    <source>
        <dbReference type="ARBA" id="ARBA00022833"/>
    </source>
</evidence>
<dbReference type="SUPFAM" id="SSF52025">
    <property type="entry name" value="PA domain"/>
    <property type="match status" value="1"/>
</dbReference>
<dbReference type="Pfam" id="PF13639">
    <property type="entry name" value="zf-RING_2"/>
    <property type="match status" value="1"/>
</dbReference>
<dbReference type="InterPro" id="IPR003137">
    <property type="entry name" value="PA_domain"/>
</dbReference>
<dbReference type="OrthoDB" id="8062037at2759"/>
<dbReference type="Gene3D" id="3.30.40.10">
    <property type="entry name" value="Zinc/RING finger domain, C3HC4 (zinc finger)"/>
    <property type="match status" value="1"/>
</dbReference>
<name>A0A163JHN8_ABSGL</name>
<dbReference type="STRING" id="4829.A0A163JHN8"/>
<keyword evidence="4 8" id="KW-0863">Zinc-finger</keyword>
<dbReference type="PANTHER" id="PTHR45931">
    <property type="entry name" value="SI:CH211-59O9.10"/>
    <property type="match status" value="1"/>
</dbReference>
<keyword evidence="10" id="KW-0732">Signal</keyword>
<dbReference type="InterPro" id="IPR051834">
    <property type="entry name" value="RING_finger_E3_ligase"/>
</dbReference>
<sequence length="411" mass="45698">MWWYYPFLLFVFGGKHLKSVHAFSFFEGTGAKIVQDMILLYTNSSSIDRTCSDFSPIFYDDNISPVTSNMERMDKTGLRGILYDQGYSCSSSMTNPNTSASVLPSPFLANASISVENKVALIKSEGSCSLIDQITYAQRDGAHACIIYASQPGSPSFKPPEIIDNTSVTIPVFYVQKQIGQNLYKLLSDLSNNSQAVTFVSTNVTAARTVRVLLVPPAGGTPNPWEITLMILIIVLAVGFMSSVCLHLYLWRRQKKLQQLIESGHLPPTPDMLPMNKRLMTPSKLDLFPTRLISPEDTSKVSSRQSVHSHVSTNDDNACVICLDTLSVGQKVRQLPCLHEYHCDCIDPWLTSKSGECPLCKFDCVGHVTTPEEQKATEEAHAYYTNTEVNVLQVVTEFIRHRFGRSAPPSH</sequence>
<proteinExistence type="predicted"/>
<dbReference type="GO" id="GO:0006511">
    <property type="term" value="P:ubiquitin-dependent protein catabolic process"/>
    <property type="evidence" value="ECO:0007669"/>
    <property type="project" value="TreeGrafter"/>
</dbReference>
<organism evidence="12">
    <name type="scientific">Absidia glauca</name>
    <name type="common">Pin mould</name>
    <dbReference type="NCBI Taxonomy" id="4829"/>
    <lineage>
        <taxon>Eukaryota</taxon>
        <taxon>Fungi</taxon>
        <taxon>Fungi incertae sedis</taxon>
        <taxon>Mucoromycota</taxon>
        <taxon>Mucoromycotina</taxon>
        <taxon>Mucoromycetes</taxon>
        <taxon>Mucorales</taxon>
        <taxon>Cunninghamellaceae</taxon>
        <taxon>Absidia</taxon>
    </lineage>
</organism>
<evidence type="ECO:0000256" key="9">
    <source>
        <dbReference type="SAM" id="Phobius"/>
    </source>
</evidence>
<keyword evidence="3" id="KW-0479">Metal-binding</keyword>
<gene>
    <name evidence="12" type="primary">ABSGL_05067.1 scaffold 6272</name>
</gene>
<feature type="domain" description="RING-type" evidence="11">
    <location>
        <begin position="319"/>
        <end position="361"/>
    </location>
</feature>
<accession>A0A163JHN8</accession>
<feature type="transmembrane region" description="Helical" evidence="9">
    <location>
        <begin position="227"/>
        <end position="251"/>
    </location>
</feature>
<evidence type="ECO:0000256" key="7">
    <source>
        <dbReference type="ARBA" id="ARBA00023136"/>
    </source>
</evidence>
<evidence type="ECO:0000256" key="2">
    <source>
        <dbReference type="ARBA" id="ARBA00022692"/>
    </source>
</evidence>
<evidence type="ECO:0000256" key="8">
    <source>
        <dbReference type="PROSITE-ProRule" id="PRU00175"/>
    </source>
</evidence>
<keyword evidence="13" id="KW-1185">Reference proteome</keyword>
<comment type="subcellular location">
    <subcellularLocation>
        <location evidence="1">Membrane</location>
    </subcellularLocation>
</comment>